<dbReference type="SUPFAM" id="SSF55729">
    <property type="entry name" value="Acyl-CoA N-acyltransferases (Nat)"/>
    <property type="match status" value="1"/>
</dbReference>
<name>A0ABZ3FQY2_9ACTN</name>
<feature type="region of interest" description="Disordered" evidence="2">
    <location>
        <begin position="560"/>
        <end position="593"/>
    </location>
</feature>
<dbReference type="PROSITE" id="PS50975">
    <property type="entry name" value="ATP_GRASP"/>
    <property type="match status" value="1"/>
</dbReference>
<evidence type="ECO:0000259" key="4">
    <source>
        <dbReference type="PROSITE" id="PS51186"/>
    </source>
</evidence>
<evidence type="ECO:0000313" key="5">
    <source>
        <dbReference type="EMBL" id="XAN07782.1"/>
    </source>
</evidence>
<dbReference type="NCBIfam" id="TIGR03103">
    <property type="entry name" value="trio_acet_GNAT"/>
    <property type="match status" value="1"/>
</dbReference>
<reference evidence="5 6" key="1">
    <citation type="submission" date="2024-04" db="EMBL/GenBank/DDBJ databases">
        <title>Isolation of an actinomycete strain from pig manure.</title>
        <authorList>
            <person name="Gong T."/>
            <person name="Yu Z."/>
            <person name="An M."/>
            <person name="Wei C."/>
            <person name="Yang W."/>
            <person name="Liu L."/>
        </authorList>
    </citation>
    <scope>NUCLEOTIDE SEQUENCE [LARGE SCALE GENOMIC DNA]</scope>
    <source>
        <strain evidence="5 6">ZF39</strain>
    </source>
</reference>
<dbReference type="Gene3D" id="3.40.630.30">
    <property type="match status" value="1"/>
</dbReference>
<dbReference type="PROSITE" id="PS51186">
    <property type="entry name" value="GNAT"/>
    <property type="match status" value="1"/>
</dbReference>
<dbReference type="Gene3D" id="3.30.470.20">
    <property type="entry name" value="ATP-grasp fold, B domain"/>
    <property type="match status" value="2"/>
</dbReference>
<proteinExistence type="predicted"/>
<dbReference type="Pfam" id="PF00583">
    <property type="entry name" value="Acetyltransf_1"/>
    <property type="match status" value="1"/>
</dbReference>
<dbReference type="InterPro" id="IPR013651">
    <property type="entry name" value="ATP-grasp_RimK-type"/>
</dbReference>
<keyword evidence="1" id="KW-0547">Nucleotide-binding</keyword>
<feature type="domain" description="ATP-grasp" evidence="3">
    <location>
        <begin position="317"/>
        <end position="560"/>
    </location>
</feature>
<feature type="domain" description="N-acetyltransferase" evidence="4">
    <location>
        <begin position="97"/>
        <end position="248"/>
    </location>
</feature>
<dbReference type="RefSeq" id="WP_425309240.1">
    <property type="nucleotide sequence ID" value="NZ_CP154795.1"/>
</dbReference>
<sequence>MQPTDDRLPRHDRQSATDVIQDLGWGRILFGQTFADPDLLGEVMRAEGSGRRDICLYLPNAHIFVSQHQADYFLDPSYTYRLHLTSAAPVDNPVASLTVREPQNRRECAAINRLFVRNRMVPADVDLMWDNQTRSMAVLYFIAVDNATGEILGTVTGIDHAELFDDPEEGSSLWSLAVDPACTVPGVGDLLVRHLITTLRARGRRQLDLSVLHTNEPAIRLYERMGFAQVPIVAVKRKNAINEHLFSSTRDLDQLNPYARIVADEAIRRGIAVTVLDAEEGYLRLDHGGTSIVTRESLSQLTSAVAMSICDDKRVTRKVVANAGVTVPRGHVATFDERDRDFLDEVGTVVVKPARGEQGRGITMGVSDQEGLERALARAGGDETAIVLEEQCRGDDLRVVVIDYRVVAAAIRRPATVVGTGSHTIRDLVVAQSRRRAAATRGESTIPLDEVTTSTIREEGWELDDVLPVGVSLRVRRTANLHTGGTIHDVTDEIHPELAAAAVAAARAIGIPLTGIDLMVPDVTGPEYAFIEANERPGLANHEPRPTAEAFIDLLFPRTTAQPRAWRPDNADERPDTSGPGDAVGTDARLADR</sequence>
<evidence type="ECO:0000256" key="2">
    <source>
        <dbReference type="SAM" id="MobiDB-lite"/>
    </source>
</evidence>
<dbReference type="EMBL" id="CP154795">
    <property type="protein sequence ID" value="XAN07782.1"/>
    <property type="molecule type" value="Genomic_DNA"/>
</dbReference>
<keyword evidence="1" id="KW-0067">ATP-binding</keyword>
<dbReference type="PANTHER" id="PTHR21621">
    <property type="entry name" value="RIBOSOMAL PROTEIN S6 MODIFICATION PROTEIN"/>
    <property type="match status" value="1"/>
</dbReference>
<gene>
    <name evidence="5" type="primary">ngg</name>
    <name evidence="5" type="ORF">AADG42_10860</name>
</gene>
<evidence type="ECO:0000259" key="3">
    <source>
        <dbReference type="PROSITE" id="PS50975"/>
    </source>
</evidence>
<dbReference type="InterPro" id="IPR011761">
    <property type="entry name" value="ATP-grasp"/>
</dbReference>
<evidence type="ECO:0000256" key="1">
    <source>
        <dbReference type="PROSITE-ProRule" id="PRU00409"/>
    </source>
</evidence>
<dbReference type="PANTHER" id="PTHR21621:SF0">
    <property type="entry name" value="BETA-CITRYLGLUTAMATE SYNTHASE B-RELATED"/>
    <property type="match status" value="1"/>
</dbReference>
<feature type="compositionally biased region" description="Basic and acidic residues" evidence="2">
    <location>
        <begin position="566"/>
        <end position="576"/>
    </location>
</feature>
<dbReference type="InterPro" id="IPR016181">
    <property type="entry name" value="Acyl_CoA_acyltransferase"/>
</dbReference>
<dbReference type="InterPro" id="IPR017534">
    <property type="entry name" value="GNAT-acetyltransferase"/>
</dbReference>
<accession>A0ABZ3FQY2</accession>
<keyword evidence="6" id="KW-1185">Reference proteome</keyword>
<dbReference type="SUPFAM" id="SSF56059">
    <property type="entry name" value="Glutathione synthetase ATP-binding domain-like"/>
    <property type="match status" value="1"/>
</dbReference>
<dbReference type="Pfam" id="PF08443">
    <property type="entry name" value="RimK"/>
    <property type="match status" value="1"/>
</dbReference>
<protein>
    <submittedName>
        <fullName evidence="5">N-acetylglutaminylglutamine synthetase</fullName>
    </submittedName>
</protein>
<dbReference type="InterPro" id="IPR000182">
    <property type="entry name" value="GNAT_dom"/>
</dbReference>
<dbReference type="Proteomes" id="UP001442841">
    <property type="component" value="Chromosome"/>
</dbReference>
<organism evidence="5 6">
    <name type="scientific">Ammonicoccus fulvus</name>
    <dbReference type="NCBI Taxonomy" id="3138240"/>
    <lineage>
        <taxon>Bacteria</taxon>
        <taxon>Bacillati</taxon>
        <taxon>Actinomycetota</taxon>
        <taxon>Actinomycetes</taxon>
        <taxon>Propionibacteriales</taxon>
        <taxon>Propionibacteriaceae</taxon>
        <taxon>Ammonicoccus</taxon>
    </lineage>
</organism>
<evidence type="ECO:0000313" key="6">
    <source>
        <dbReference type="Proteomes" id="UP001442841"/>
    </source>
</evidence>